<evidence type="ECO:0000256" key="1">
    <source>
        <dbReference type="SAM" id="MobiDB-lite"/>
    </source>
</evidence>
<dbReference type="GO" id="GO:0006357">
    <property type="term" value="P:regulation of transcription by RNA polymerase II"/>
    <property type="evidence" value="ECO:0007669"/>
    <property type="project" value="InterPro"/>
</dbReference>
<protein>
    <recommendedName>
        <fullName evidence="2">SRA1/Sec31 domain-containing protein</fullName>
    </recommendedName>
</protein>
<comment type="caution">
    <text evidence="3">The sequence shown here is derived from an EMBL/GenBank/DDBJ whole genome shotgun (WGS) entry which is preliminary data.</text>
</comment>
<organism evidence="3 4">
    <name type="scientific">Bambusicola thoracicus</name>
    <name type="common">Chinese bamboo-partridge</name>
    <name type="synonym">Perdix thoracica</name>
    <dbReference type="NCBI Taxonomy" id="9083"/>
    <lineage>
        <taxon>Eukaryota</taxon>
        <taxon>Metazoa</taxon>
        <taxon>Chordata</taxon>
        <taxon>Craniata</taxon>
        <taxon>Vertebrata</taxon>
        <taxon>Euteleostomi</taxon>
        <taxon>Archelosauria</taxon>
        <taxon>Archosauria</taxon>
        <taxon>Dinosauria</taxon>
        <taxon>Saurischia</taxon>
        <taxon>Theropoda</taxon>
        <taxon>Coelurosauria</taxon>
        <taxon>Aves</taxon>
        <taxon>Neognathae</taxon>
        <taxon>Galloanserae</taxon>
        <taxon>Galliformes</taxon>
        <taxon>Phasianidae</taxon>
        <taxon>Perdicinae</taxon>
        <taxon>Bambusicola</taxon>
    </lineage>
</organism>
<dbReference type="EMBL" id="PPHD01001280">
    <property type="protein sequence ID" value="POI34767.1"/>
    <property type="molecule type" value="Genomic_DNA"/>
</dbReference>
<feature type="compositionally biased region" description="Pro residues" evidence="1">
    <location>
        <begin position="206"/>
        <end position="216"/>
    </location>
</feature>
<feature type="non-terminal residue" evidence="3">
    <location>
        <position position="1"/>
    </location>
</feature>
<dbReference type="InterPro" id="IPR009917">
    <property type="entry name" value="SRA1/Sec31"/>
</dbReference>
<keyword evidence="4" id="KW-1185">Reference proteome</keyword>
<dbReference type="Gene3D" id="1.20.940.10">
    <property type="entry name" value="Functional domain of the splicing factor Prp18"/>
    <property type="match status" value="1"/>
</dbReference>
<feature type="region of interest" description="Disordered" evidence="1">
    <location>
        <begin position="192"/>
        <end position="216"/>
    </location>
</feature>
<evidence type="ECO:0000313" key="3">
    <source>
        <dbReference type="EMBL" id="POI34767.1"/>
    </source>
</evidence>
<dbReference type="PANTHER" id="PTHR18834">
    <property type="entry name" value="STEROID RECEPTOR RNA ACTIVATOR 1"/>
    <property type="match status" value="1"/>
</dbReference>
<dbReference type="GO" id="GO:0005634">
    <property type="term" value="C:nucleus"/>
    <property type="evidence" value="ECO:0007669"/>
    <property type="project" value="TreeGrafter"/>
</dbReference>
<accession>A0A2P4TEF8</accession>
<feature type="region of interest" description="Disordered" evidence="1">
    <location>
        <begin position="79"/>
        <end position="106"/>
    </location>
</feature>
<feature type="compositionally biased region" description="Low complexity" evidence="1">
    <location>
        <begin position="90"/>
        <end position="106"/>
    </location>
</feature>
<evidence type="ECO:0000313" key="4">
    <source>
        <dbReference type="Proteomes" id="UP000237246"/>
    </source>
</evidence>
<name>A0A2P4TEF8_BAMTH</name>
<feature type="compositionally biased region" description="Low complexity" evidence="1">
    <location>
        <begin position="1"/>
        <end position="16"/>
    </location>
</feature>
<dbReference type="GO" id="GO:0003713">
    <property type="term" value="F:transcription coactivator activity"/>
    <property type="evidence" value="ECO:0007669"/>
    <property type="project" value="InterPro"/>
</dbReference>
<dbReference type="AlphaFoldDB" id="A0A2P4TEF8"/>
<dbReference type="Proteomes" id="UP000237246">
    <property type="component" value="Unassembled WGS sequence"/>
</dbReference>
<sequence length="216" mass="22599">APRAAPAIAPRTTPFPAGTPPDRPPAALGAPPLGPPGPAPSSRGSPSPAPGEEGCAAGGEVPAEAVLAPLREALSVCRPAVQVRPPPPSTRSRSQGRPSPGAAPPSAYRCFQKQVCDDIGRRLTALGDAWARGKLSAPVRRRMALLVRELEQRRWDEADEIHRSLMVDHVNEVSLWLVGVKRLIAECRNLPAAEPGEDGNAAEPGPEVPVPPRAAN</sequence>
<feature type="compositionally biased region" description="Low complexity" evidence="1">
    <location>
        <begin position="40"/>
        <end position="60"/>
    </location>
</feature>
<gene>
    <name evidence="3" type="ORF">CIB84_001481</name>
</gene>
<reference evidence="3 4" key="1">
    <citation type="submission" date="2018-01" db="EMBL/GenBank/DDBJ databases">
        <title>Comparison of the Chinese Bamboo Partridge and Red Junglefowl genome sequences highlights the importance of demography in genome evolution.</title>
        <authorList>
            <person name="Tiley G.P."/>
            <person name="Kimball R.T."/>
            <person name="Braun E.L."/>
            <person name="Burleigh J.G."/>
        </authorList>
    </citation>
    <scope>NUCLEOTIDE SEQUENCE [LARGE SCALE GENOMIC DNA]</scope>
    <source>
        <strain evidence="3">RTK389</strain>
        <tissue evidence="3">Blood</tissue>
    </source>
</reference>
<feature type="region of interest" description="Disordered" evidence="1">
    <location>
        <begin position="1"/>
        <end position="60"/>
    </location>
</feature>
<dbReference type="Pfam" id="PF07304">
    <property type="entry name" value="SRA1"/>
    <property type="match status" value="1"/>
</dbReference>
<feature type="domain" description="SRA1/Sec31" evidence="2">
    <location>
        <begin position="110"/>
        <end position="193"/>
    </location>
</feature>
<dbReference type="OrthoDB" id="5982138at2759"/>
<dbReference type="PANTHER" id="PTHR18834:SF2">
    <property type="entry name" value="STEROID RECEPTOR RNA ACTIVATOR 1"/>
    <property type="match status" value="1"/>
</dbReference>
<proteinExistence type="predicted"/>
<evidence type="ECO:0000259" key="2">
    <source>
        <dbReference type="Pfam" id="PF07304"/>
    </source>
</evidence>
<dbReference type="InterPro" id="IPR040243">
    <property type="entry name" value="Steroid_recept_RNA_1"/>
</dbReference>